<dbReference type="Proteomes" id="UP000061018">
    <property type="component" value="Chromosome"/>
</dbReference>
<accession>A0A0K2B5H6</accession>
<reference evidence="2" key="1">
    <citation type="journal article" date="2015" name="J. Biotechnol.">
        <title>Complete genome sequence of Streptomyces ambofaciens ATCC 23877, the spiramycin producer.</title>
        <authorList>
            <person name="Thibessard A."/>
            <person name="Haas D."/>
            <person name="Gerbaud C."/>
            <person name="Aigle B."/>
            <person name="Lautru S."/>
            <person name="Pernodet J.L."/>
            <person name="Leblond P."/>
        </authorList>
    </citation>
    <scope>NUCLEOTIDE SEQUENCE [LARGE SCALE GENOMIC DNA]</scope>
    <source>
        <strain evidence="2">ATCC 23877 / 3486 / DSM 40053 / JCM 4204 / NBRC 12836 / NRRL B-2516</strain>
    </source>
</reference>
<dbReference type="AlphaFoldDB" id="A0A0K2B5H6"/>
<organism evidence="1 2">
    <name type="scientific">Streptomyces ambofaciens (strain ATCC 23877 / 3486 / DSM 40053 / JCM 4204 / NBRC 12836 / NRRL B-2516)</name>
    <dbReference type="NCBI Taxonomy" id="278992"/>
    <lineage>
        <taxon>Bacteria</taxon>
        <taxon>Bacillati</taxon>
        <taxon>Actinomycetota</taxon>
        <taxon>Actinomycetes</taxon>
        <taxon>Kitasatosporales</taxon>
        <taxon>Streptomycetaceae</taxon>
        <taxon>Streptomyces</taxon>
    </lineage>
</organism>
<evidence type="ECO:0000313" key="1">
    <source>
        <dbReference type="EMBL" id="AKZ60493.1"/>
    </source>
</evidence>
<dbReference type="KEGG" id="samb:SAM23877_7452"/>
<protein>
    <submittedName>
        <fullName evidence="1">Uncharacterized protein</fullName>
    </submittedName>
</protein>
<proteinExistence type="predicted"/>
<name>A0A0K2B5H6_STRA7</name>
<gene>
    <name evidence="1" type="ORF">SAM23877_7452</name>
</gene>
<dbReference type="EMBL" id="CP012382">
    <property type="protein sequence ID" value="AKZ60493.1"/>
    <property type="molecule type" value="Genomic_DNA"/>
</dbReference>
<evidence type="ECO:0000313" key="2">
    <source>
        <dbReference type="Proteomes" id="UP000061018"/>
    </source>
</evidence>
<sequence>MSRRVPGGFSDMGYLREIHSL</sequence>